<dbReference type="GO" id="GO:0008061">
    <property type="term" value="F:chitin binding"/>
    <property type="evidence" value="ECO:0007669"/>
    <property type="project" value="UniProtKB-KW"/>
</dbReference>
<evidence type="ECO:0000256" key="3">
    <source>
        <dbReference type="ARBA" id="ARBA00022737"/>
    </source>
</evidence>
<dbReference type="Gene3D" id="2.170.140.10">
    <property type="entry name" value="Chitin binding domain"/>
    <property type="match status" value="3"/>
</dbReference>
<evidence type="ECO:0000256" key="6">
    <source>
        <dbReference type="SAM" id="MobiDB-lite"/>
    </source>
</evidence>
<evidence type="ECO:0000256" key="4">
    <source>
        <dbReference type="ARBA" id="ARBA00023157"/>
    </source>
</evidence>
<sequence length="310" mass="32930">TTTSLTPTATDSTPAVSSSTGQTTTTGTAPPSCANLKTGTFLPDPVDCNRYYVCSYGQAILMHCPPTLWFDVKLNVCNYPEKVTCDASGRPETSPDFTTTTTPSTPTTTDSTPAVSSSTGQTTTTGTAPPSCANLKTGTFLPDPVDCNRYYVCSYGQAILMHCPPTLWFDVKLNVCNYPEKVTCDASGRPETSPDFTTTTTPSTPTTTDSTPAVSSSTGQTTTTVPAPPSCENLKTGTFLPDPVDCNRYYVCSYGQAILMHCPPTLWFDVKLNVCNYPEKVTCDASGRPETSPDFTTTTTPSTPTTTDST</sequence>
<feature type="region of interest" description="Disordered" evidence="6">
    <location>
        <begin position="186"/>
        <end position="229"/>
    </location>
</feature>
<feature type="compositionally biased region" description="Low complexity" evidence="6">
    <location>
        <begin position="94"/>
        <end position="127"/>
    </location>
</feature>
<evidence type="ECO:0000256" key="5">
    <source>
        <dbReference type="ARBA" id="ARBA00023180"/>
    </source>
</evidence>
<dbReference type="InterPro" id="IPR051940">
    <property type="entry name" value="Chitin_bind-dev_reg"/>
</dbReference>
<feature type="region of interest" description="Disordered" evidence="6">
    <location>
        <begin position="86"/>
        <end position="128"/>
    </location>
</feature>
<feature type="domain" description="Chitin-binding type-2" evidence="7">
    <location>
        <begin position="30"/>
        <end position="87"/>
    </location>
</feature>
<dbReference type="PANTHER" id="PTHR23301:SF0">
    <property type="entry name" value="CHITIN-BINDING TYPE-2 DOMAIN-CONTAINING PROTEIN-RELATED"/>
    <property type="match status" value="1"/>
</dbReference>
<dbReference type="SMART" id="SM00494">
    <property type="entry name" value="ChtBD2"/>
    <property type="match status" value="3"/>
</dbReference>
<feature type="compositionally biased region" description="Low complexity" evidence="6">
    <location>
        <begin position="193"/>
        <end position="224"/>
    </location>
</feature>
<dbReference type="AlphaFoldDB" id="A0A0K8UCF8"/>
<dbReference type="OrthoDB" id="6020543at2759"/>
<reference evidence="8" key="1">
    <citation type="submission" date="2015-06" db="EMBL/GenBank/DDBJ databases">
        <authorList>
            <person name="Hoefler B.C."/>
            <person name="Straight P.D."/>
        </authorList>
    </citation>
    <scope>NUCLEOTIDE SEQUENCE</scope>
</reference>
<feature type="compositionally biased region" description="Low complexity" evidence="6">
    <location>
        <begin position="1"/>
        <end position="28"/>
    </location>
</feature>
<proteinExistence type="predicted"/>
<evidence type="ECO:0000256" key="2">
    <source>
        <dbReference type="ARBA" id="ARBA00022729"/>
    </source>
</evidence>
<dbReference type="EMBL" id="GDHF01028061">
    <property type="protein sequence ID" value="JAI24253.1"/>
    <property type="molecule type" value="Transcribed_RNA"/>
</dbReference>
<keyword evidence="3" id="KW-0677">Repeat</keyword>
<accession>A0A0K8UCF8</accession>
<protein>
    <submittedName>
        <fullName evidence="8">Putative chitinase 3</fullName>
    </submittedName>
</protein>
<feature type="domain" description="Chitin-binding type-2" evidence="7">
    <location>
        <begin position="129"/>
        <end position="186"/>
    </location>
</feature>
<feature type="domain" description="Chitin-binding type-2" evidence="7">
    <location>
        <begin position="228"/>
        <end position="285"/>
    </location>
</feature>
<evidence type="ECO:0000313" key="8">
    <source>
        <dbReference type="EMBL" id="JAI24253.1"/>
    </source>
</evidence>
<keyword evidence="2" id="KW-0732">Signal</keyword>
<name>A0A0K8UCF8_BACLA</name>
<gene>
    <name evidence="8" type="primary">Cht3_2</name>
    <name evidence="8" type="ORF">c1_g1_i2</name>
</gene>
<feature type="region of interest" description="Disordered" evidence="6">
    <location>
        <begin position="286"/>
        <end position="310"/>
    </location>
</feature>
<dbReference type="PANTHER" id="PTHR23301">
    <property type="entry name" value="CHITIN BINDING PERITROPHIN-A"/>
    <property type="match status" value="1"/>
</dbReference>
<feature type="compositionally biased region" description="Low complexity" evidence="6">
    <location>
        <begin position="292"/>
        <end position="310"/>
    </location>
</feature>
<evidence type="ECO:0000259" key="7">
    <source>
        <dbReference type="PROSITE" id="PS50940"/>
    </source>
</evidence>
<feature type="non-terminal residue" evidence="8">
    <location>
        <position position="1"/>
    </location>
</feature>
<organism evidence="8">
    <name type="scientific">Bactrocera latifrons</name>
    <name type="common">Malaysian fruit fly</name>
    <name type="synonym">Chaetodacus latifrons</name>
    <dbReference type="NCBI Taxonomy" id="174628"/>
    <lineage>
        <taxon>Eukaryota</taxon>
        <taxon>Metazoa</taxon>
        <taxon>Ecdysozoa</taxon>
        <taxon>Arthropoda</taxon>
        <taxon>Hexapoda</taxon>
        <taxon>Insecta</taxon>
        <taxon>Pterygota</taxon>
        <taxon>Neoptera</taxon>
        <taxon>Endopterygota</taxon>
        <taxon>Diptera</taxon>
        <taxon>Brachycera</taxon>
        <taxon>Muscomorpha</taxon>
        <taxon>Tephritoidea</taxon>
        <taxon>Tephritidae</taxon>
        <taxon>Bactrocera</taxon>
        <taxon>Bactrocera</taxon>
    </lineage>
</organism>
<dbReference type="InterPro" id="IPR036508">
    <property type="entry name" value="Chitin-bd_dom_sf"/>
</dbReference>
<dbReference type="SUPFAM" id="SSF57625">
    <property type="entry name" value="Invertebrate chitin-binding proteins"/>
    <property type="match status" value="3"/>
</dbReference>
<evidence type="ECO:0000256" key="1">
    <source>
        <dbReference type="ARBA" id="ARBA00022669"/>
    </source>
</evidence>
<dbReference type="Pfam" id="PF01607">
    <property type="entry name" value="CBM_14"/>
    <property type="match status" value="3"/>
</dbReference>
<dbReference type="InterPro" id="IPR002557">
    <property type="entry name" value="Chitin-bd_dom"/>
</dbReference>
<feature type="non-terminal residue" evidence="8">
    <location>
        <position position="310"/>
    </location>
</feature>
<keyword evidence="4" id="KW-1015">Disulfide bond</keyword>
<keyword evidence="5" id="KW-0325">Glycoprotein</keyword>
<feature type="region of interest" description="Disordered" evidence="6">
    <location>
        <begin position="1"/>
        <end position="33"/>
    </location>
</feature>
<dbReference type="GO" id="GO:0005576">
    <property type="term" value="C:extracellular region"/>
    <property type="evidence" value="ECO:0007669"/>
    <property type="project" value="InterPro"/>
</dbReference>
<keyword evidence="1" id="KW-0147">Chitin-binding</keyword>
<dbReference type="PROSITE" id="PS50940">
    <property type="entry name" value="CHIT_BIND_II"/>
    <property type="match status" value="3"/>
</dbReference>